<dbReference type="AlphaFoldDB" id="A0A3D9UNE3"/>
<organism evidence="2 3">
    <name type="scientific">Calidifontibacter indicus</name>
    <dbReference type="NCBI Taxonomy" id="419650"/>
    <lineage>
        <taxon>Bacteria</taxon>
        <taxon>Bacillati</taxon>
        <taxon>Actinomycetota</taxon>
        <taxon>Actinomycetes</taxon>
        <taxon>Micrococcales</taxon>
        <taxon>Dermacoccaceae</taxon>
        <taxon>Calidifontibacter</taxon>
    </lineage>
</organism>
<keyword evidence="3" id="KW-1185">Reference proteome</keyword>
<dbReference type="Pfam" id="PF07332">
    <property type="entry name" value="Phage_holin_3_6"/>
    <property type="match status" value="1"/>
</dbReference>
<comment type="caution">
    <text evidence="2">The sequence shown here is derived from an EMBL/GenBank/DDBJ whole genome shotgun (WGS) entry which is preliminary data.</text>
</comment>
<keyword evidence="1" id="KW-1133">Transmembrane helix</keyword>
<name>A0A3D9UNE3_9MICO</name>
<feature type="transmembrane region" description="Helical" evidence="1">
    <location>
        <begin position="44"/>
        <end position="71"/>
    </location>
</feature>
<dbReference type="InterPro" id="IPR009937">
    <property type="entry name" value="Phage_holin_3_6"/>
</dbReference>
<gene>
    <name evidence="2" type="ORF">DFJ65_0942</name>
</gene>
<dbReference type="OrthoDB" id="3828498at2"/>
<dbReference type="RefSeq" id="WP_115922018.1">
    <property type="nucleotide sequence ID" value="NZ_CBDRMH010000027.1"/>
</dbReference>
<dbReference type="EMBL" id="QTUA01000001">
    <property type="protein sequence ID" value="REF29953.1"/>
    <property type="molecule type" value="Genomic_DNA"/>
</dbReference>
<proteinExistence type="predicted"/>
<feature type="transmembrane region" description="Helical" evidence="1">
    <location>
        <begin position="77"/>
        <end position="98"/>
    </location>
</feature>
<keyword evidence="1" id="KW-0472">Membrane</keyword>
<evidence type="ECO:0000313" key="3">
    <source>
        <dbReference type="Proteomes" id="UP000256253"/>
    </source>
</evidence>
<sequence length="129" mass="13114">MAQERTLGQLVADASQDLSSIVKGEIALAKMEIKSDVSKGGKGAGLLVGAGVVALYMLGFLLTAAAWGLVAAGLPEWAGFLIIGGVLLVITLILALMGKSALSKMQGKPVKTIDNAQKTVAALKPPKAS</sequence>
<keyword evidence="1" id="KW-0812">Transmembrane</keyword>
<protein>
    <submittedName>
        <fullName evidence="2">Putative superfamily III holin-X</fullName>
    </submittedName>
</protein>
<evidence type="ECO:0000256" key="1">
    <source>
        <dbReference type="SAM" id="Phobius"/>
    </source>
</evidence>
<accession>A0A3D9UNE3</accession>
<evidence type="ECO:0000313" key="2">
    <source>
        <dbReference type="EMBL" id="REF29953.1"/>
    </source>
</evidence>
<dbReference type="Proteomes" id="UP000256253">
    <property type="component" value="Unassembled WGS sequence"/>
</dbReference>
<reference evidence="2 3" key="1">
    <citation type="submission" date="2018-08" db="EMBL/GenBank/DDBJ databases">
        <title>Sequencing the genomes of 1000 actinobacteria strains.</title>
        <authorList>
            <person name="Klenk H.-P."/>
        </authorList>
    </citation>
    <scope>NUCLEOTIDE SEQUENCE [LARGE SCALE GENOMIC DNA]</scope>
    <source>
        <strain evidence="2 3">DSM 22967</strain>
    </source>
</reference>